<proteinExistence type="evidence at transcript level"/>
<evidence type="ECO:0000313" key="1">
    <source>
        <dbReference type="EMBL" id="JAC28409.1"/>
    </source>
</evidence>
<sequence length="153" mass="18079">VPPLSRPRPYFFSFYFFFNALTDRYLRKLLIYSTTFKKHSHSAQTAKKILHPYSIHTEKHSTGKNGDDEKKNLFLETRQTVQSTILSSSQQMTVCGVYVQKGSEQKNKLSQQHKWGRAQNRVTRDVCWQKRNGRENMWVEYKMHRCLCTSVPT</sequence>
<dbReference type="AlphaFoldDB" id="A0A023G3K2"/>
<accession>A0A023G3K2</accession>
<feature type="non-terminal residue" evidence="1">
    <location>
        <position position="1"/>
    </location>
</feature>
<dbReference type="EMBL" id="GBBM01007009">
    <property type="protein sequence ID" value="JAC28409.1"/>
    <property type="molecule type" value="mRNA"/>
</dbReference>
<organism evidence="1">
    <name type="scientific">Amblyomma triste</name>
    <name type="common">Neotropical tick</name>
    <dbReference type="NCBI Taxonomy" id="251400"/>
    <lineage>
        <taxon>Eukaryota</taxon>
        <taxon>Metazoa</taxon>
        <taxon>Ecdysozoa</taxon>
        <taxon>Arthropoda</taxon>
        <taxon>Chelicerata</taxon>
        <taxon>Arachnida</taxon>
        <taxon>Acari</taxon>
        <taxon>Parasitiformes</taxon>
        <taxon>Ixodida</taxon>
        <taxon>Ixodoidea</taxon>
        <taxon>Ixodidae</taxon>
        <taxon>Amblyomminae</taxon>
        <taxon>Amblyomma</taxon>
    </lineage>
</organism>
<reference evidence="1" key="1">
    <citation type="submission" date="2014-03" db="EMBL/GenBank/DDBJ databases">
        <title>The sialotranscriptome of Amblyomma triste, Amblyomma parvum and Amblyomma cajennense ticks, uncovered by 454-based RNA-seq.</title>
        <authorList>
            <person name="Garcia G.R."/>
            <person name="Gardinassi L.G."/>
            <person name="Ribeiro J.M."/>
            <person name="Anatriello E."/>
            <person name="Ferreira B.R."/>
            <person name="Moreira H.N."/>
            <person name="Mafra C."/>
            <person name="Olegario M.M."/>
            <person name="Szabo P.J."/>
            <person name="Miranda-Santos I.K."/>
            <person name="Maruyama S.R."/>
        </authorList>
    </citation>
    <scope>NUCLEOTIDE SEQUENCE</scope>
    <source>
        <strain evidence="1">Mato Grasso do Sul</strain>
        <tissue evidence="1">Salivary glands</tissue>
    </source>
</reference>
<name>A0A023G3K2_AMBTT</name>
<protein>
    <submittedName>
        <fullName evidence="1">Uncharacterized protein</fullName>
    </submittedName>
</protein>